<feature type="compositionally biased region" description="Basic and acidic residues" evidence="1">
    <location>
        <begin position="61"/>
        <end position="79"/>
    </location>
</feature>
<evidence type="ECO:0000313" key="3">
    <source>
        <dbReference type="Proteomes" id="UP000299102"/>
    </source>
</evidence>
<feature type="region of interest" description="Disordered" evidence="1">
    <location>
        <begin position="61"/>
        <end position="97"/>
    </location>
</feature>
<dbReference type="EMBL" id="BGZK01000208">
    <property type="protein sequence ID" value="GBP28488.1"/>
    <property type="molecule type" value="Genomic_DNA"/>
</dbReference>
<keyword evidence="3" id="KW-1185">Reference proteome</keyword>
<accession>A0A4C1UPX3</accession>
<dbReference type="AlphaFoldDB" id="A0A4C1UPX3"/>
<reference evidence="2 3" key="1">
    <citation type="journal article" date="2019" name="Commun. Biol.">
        <title>The bagworm genome reveals a unique fibroin gene that provides high tensile strength.</title>
        <authorList>
            <person name="Kono N."/>
            <person name="Nakamura H."/>
            <person name="Ohtoshi R."/>
            <person name="Tomita M."/>
            <person name="Numata K."/>
            <person name="Arakawa K."/>
        </authorList>
    </citation>
    <scope>NUCLEOTIDE SEQUENCE [LARGE SCALE GENOMIC DNA]</scope>
</reference>
<sequence length="97" mass="10817">MSGYLVREPMPLDCRCCHLVGGRRRPSSRIRGCRWRKGANEGALFCTLSLSRAELRELDSKELKQNSDDETAKTQKEVLSRPFAGPGLSKHGEGRGD</sequence>
<organism evidence="2 3">
    <name type="scientific">Eumeta variegata</name>
    <name type="common">Bagworm moth</name>
    <name type="synonym">Eumeta japonica</name>
    <dbReference type="NCBI Taxonomy" id="151549"/>
    <lineage>
        <taxon>Eukaryota</taxon>
        <taxon>Metazoa</taxon>
        <taxon>Ecdysozoa</taxon>
        <taxon>Arthropoda</taxon>
        <taxon>Hexapoda</taxon>
        <taxon>Insecta</taxon>
        <taxon>Pterygota</taxon>
        <taxon>Neoptera</taxon>
        <taxon>Endopterygota</taxon>
        <taxon>Lepidoptera</taxon>
        <taxon>Glossata</taxon>
        <taxon>Ditrysia</taxon>
        <taxon>Tineoidea</taxon>
        <taxon>Psychidae</taxon>
        <taxon>Oiketicinae</taxon>
        <taxon>Eumeta</taxon>
    </lineage>
</organism>
<proteinExistence type="predicted"/>
<gene>
    <name evidence="2" type="ORF">EVAR_22950_1</name>
</gene>
<comment type="caution">
    <text evidence="2">The sequence shown here is derived from an EMBL/GenBank/DDBJ whole genome shotgun (WGS) entry which is preliminary data.</text>
</comment>
<evidence type="ECO:0000313" key="2">
    <source>
        <dbReference type="EMBL" id="GBP28488.1"/>
    </source>
</evidence>
<name>A0A4C1UPX3_EUMVA</name>
<evidence type="ECO:0000256" key="1">
    <source>
        <dbReference type="SAM" id="MobiDB-lite"/>
    </source>
</evidence>
<protein>
    <submittedName>
        <fullName evidence="2">Uncharacterized protein</fullName>
    </submittedName>
</protein>
<dbReference type="Proteomes" id="UP000299102">
    <property type="component" value="Unassembled WGS sequence"/>
</dbReference>